<dbReference type="InterPro" id="IPR036881">
    <property type="entry name" value="Glyco_hydro_3_C_sf"/>
</dbReference>
<organism evidence="4 5">
    <name type="scientific">Chryseobacterium pyrolae</name>
    <dbReference type="NCBI Taxonomy" id="2987481"/>
    <lineage>
        <taxon>Bacteria</taxon>
        <taxon>Pseudomonadati</taxon>
        <taxon>Bacteroidota</taxon>
        <taxon>Flavobacteriia</taxon>
        <taxon>Flavobacteriales</taxon>
        <taxon>Weeksellaceae</taxon>
        <taxon>Chryseobacterium group</taxon>
        <taxon>Chryseobacterium</taxon>
    </lineage>
</organism>
<dbReference type="InterPro" id="IPR026891">
    <property type="entry name" value="Fn3-like"/>
</dbReference>
<dbReference type="InterPro" id="IPR001764">
    <property type="entry name" value="Glyco_hydro_3_N"/>
</dbReference>
<dbReference type="InterPro" id="IPR011658">
    <property type="entry name" value="PA14_dom"/>
</dbReference>
<dbReference type="PANTHER" id="PTHR42715:SF10">
    <property type="entry name" value="BETA-GLUCOSIDASE"/>
    <property type="match status" value="1"/>
</dbReference>
<dbReference type="RefSeq" id="WP_259826796.1">
    <property type="nucleotide sequence ID" value="NZ_JANZQH010000001.1"/>
</dbReference>
<dbReference type="EMBL" id="JANZQH010000001">
    <property type="protein sequence ID" value="MCT2406181.1"/>
    <property type="molecule type" value="Genomic_DNA"/>
</dbReference>
<dbReference type="Pfam" id="PF14310">
    <property type="entry name" value="Fn3-like"/>
    <property type="match status" value="1"/>
</dbReference>
<comment type="similarity">
    <text evidence="1">Belongs to the glycosyl hydrolase 3 family.</text>
</comment>
<keyword evidence="2 4" id="KW-0378">Hydrolase</keyword>
<dbReference type="SMART" id="SM01217">
    <property type="entry name" value="Fn3_like"/>
    <property type="match status" value="1"/>
</dbReference>
<gene>
    <name evidence="4" type="ORF">NZD88_01260</name>
</gene>
<name>A0ABT2IC23_9FLAO</name>
<dbReference type="Gene3D" id="3.20.20.300">
    <property type="entry name" value="Glycoside hydrolase, family 3, N-terminal domain"/>
    <property type="match status" value="1"/>
</dbReference>
<dbReference type="InterPro" id="IPR013783">
    <property type="entry name" value="Ig-like_fold"/>
</dbReference>
<dbReference type="PROSITE" id="PS51820">
    <property type="entry name" value="PA14"/>
    <property type="match status" value="1"/>
</dbReference>
<dbReference type="PRINTS" id="PR00133">
    <property type="entry name" value="GLHYDRLASE3"/>
</dbReference>
<proteinExistence type="inferred from homology"/>
<dbReference type="InterPro" id="IPR017853">
    <property type="entry name" value="GH"/>
</dbReference>
<dbReference type="Proteomes" id="UP001142057">
    <property type="component" value="Unassembled WGS sequence"/>
</dbReference>
<dbReference type="InterPro" id="IPR036962">
    <property type="entry name" value="Glyco_hydro_3_N_sf"/>
</dbReference>
<dbReference type="Pfam" id="PF00933">
    <property type="entry name" value="Glyco_hydro_3"/>
    <property type="match status" value="1"/>
</dbReference>
<dbReference type="Pfam" id="PF07691">
    <property type="entry name" value="PA14"/>
    <property type="match status" value="1"/>
</dbReference>
<evidence type="ECO:0000313" key="5">
    <source>
        <dbReference type="Proteomes" id="UP001142057"/>
    </source>
</evidence>
<dbReference type="InterPro" id="IPR037524">
    <property type="entry name" value="PA14/GLEYA"/>
</dbReference>
<dbReference type="PANTHER" id="PTHR42715">
    <property type="entry name" value="BETA-GLUCOSIDASE"/>
    <property type="match status" value="1"/>
</dbReference>
<comment type="caution">
    <text evidence="4">The sequence shown here is derived from an EMBL/GenBank/DDBJ whole genome shotgun (WGS) entry which is preliminary data.</text>
</comment>
<feature type="domain" description="PA14" evidence="3">
    <location>
        <begin position="522"/>
        <end position="661"/>
    </location>
</feature>
<dbReference type="SMART" id="SM00758">
    <property type="entry name" value="PA14"/>
    <property type="match status" value="1"/>
</dbReference>
<evidence type="ECO:0000313" key="4">
    <source>
        <dbReference type="EMBL" id="MCT2406181.1"/>
    </source>
</evidence>
<dbReference type="Gene3D" id="3.40.50.1700">
    <property type="entry name" value="Glycoside hydrolase family 3 C-terminal domain"/>
    <property type="match status" value="2"/>
</dbReference>
<reference evidence="4" key="1">
    <citation type="submission" date="2022-08" db="EMBL/GenBank/DDBJ databases">
        <title>Chryseobacterium antibioticum,isolated from the rhizosphere soil of Pyrola in Tibet.</title>
        <authorList>
            <person name="Kan Y."/>
        </authorList>
    </citation>
    <scope>NUCLEOTIDE SEQUENCE</scope>
    <source>
        <strain evidence="4">Pc2-12</strain>
    </source>
</reference>
<dbReference type="GO" id="GO:0016787">
    <property type="term" value="F:hydrolase activity"/>
    <property type="evidence" value="ECO:0007669"/>
    <property type="project" value="UniProtKB-KW"/>
</dbReference>
<evidence type="ECO:0000256" key="1">
    <source>
        <dbReference type="ARBA" id="ARBA00005336"/>
    </source>
</evidence>
<dbReference type="Gene3D" id="2.60.40.10">
    <property type="entry name" value="Immunoglobulins"/>
    <property type="match status" value="1"/>
</dbReference>
<dbReference type="InterPro" id="IPR002772">
    <property type="entry name" value="Glyco_hydro_3_C"/>
</dbReference>
<dbReference type="SUPFAM" id="SSF56988">
    <property type="entry name" value="Anthrax protective antigen"/>
    <property type="match status" value="1"/>
</dbReference>
<accession>A0ABT2IC23</accession>
<dbReference type="SUPFAM" id="SSF51445">
    <property type="entry name" value="(Trans)glycosidases"/>
    <property type="match status" value="1"/>
</dbReference>
<sequence>METDWKEDGNKASRRKNTAEVCHRNSNDEMMKLSFVKMTTIVLSFSSASFHAQRENPLYKDPKQSIEIRVQDLLKRMTPEEKFWQCFMIPGDLDNVPKDQYKHGIFGLQVSAGNQGGGVAGQMLKYNADEDAERLAKKINVIQKYFIEESRLGIPIIPFDEALHGLMREGATAFPQAIGLAASFNPDLMKEVSSAIAKESRLRGIRQILTPVVNIASDVRWGRTEETYGEDPFLTSVMGVHFVSSFEDQGIITTPKHFLANVGEGGRDSYPIHWSRRYLEETHLVPFYKAFTTGKSRSVMTSYNLLDGRPSTANHWLLTEKLKKEWNFKGFVISDASAVGGANVLHFTAKDYDDASAQAINAGLDVIFQTEYKHYALFIPPFLDGRISKERIDDAVARVLRAKFELGLFENPYVSDQDIRQLKKINHKPLAEKAAVESFVLLQNNNETLPVSPHAKKIALIGTDAADARLGGYSGPGNNKVSILQGMKNFTRDKNIEILYAKGITWDTKEFKTVPSDLLSFENKKGLQGLYFSNSSLKGSSVFERQDEQINFKWTLYSPDPETLQPDHYSIRWTGKLKAPDQGNYQLGLRGNDGFRLYLNGKLIVDQWEKLGYSTKTAAVEFVKDQKYDIVIEFRENRGEANIELIWNYGIENYQKDFDEALKIAQNADHVIIAAGIHEGEFQDRSSLNLPGNQEKFIQEVSKLNKPVTVVLVGGSAIKTTHWKDKAGAILEVWYPGEEGGNAVAKVLLGTENPSGKLPITFPTEEGQLPLTYNHHPTGRGNDYYDLSGEPLYPFGFGLSYTTFEISDLILNKTKYSENETITAKVLIKNTGLKAGSEVVQLYVKDVLASVSRPVIELKGFKKVYLNPGESKQVTLEIPVRELKFLDEKMEWIVEKGTYRIMVGNSSKNLSLKRNIEVE</sequence>
<dbReference type="Pfam" id="PF01915">
    <property type="entry name" value="Glyco_hydro_3_C"/>
    <property type="match status" value="1"/>
</dbReference>
<evidence type="ECO:0000256" key="2">
    <source>
        <dbReference type="ARBA" id="ARBA00022801"/>
    </source>
</evidence>
<dbReference type="SUPFAM" id="SSF52279">
    <property type="entry name" value="Beta-D-glucan exohydrolase, C-terminal domain"/>
    <property type="match status" value="1"/>
</dbReference>
<keyword evidence="5" id="KW-1185">Reference proteome</keyword>
<protein>
    <submittedName>
        <fullName evidence="4">Glycoside hydrolase family 3 C-terminal domain-containing protein</fullName>
    </submittedName>
</protein>
<dbReference type="InterPro" id="IPR050288">
    <property type="entry name" value="Cellulose_deg_GH3"/>
</dbReference>
<evidence type="ECO:0000259" key="3">
    <source>
        <dbReference type="PROSITE" id="PS51820"/>
    </source>
</evidence>